<keyword evidence="8" id="KW-0234">DNA repair</keyword>
<proteinExistence type="inferred from homology"/>
<comment type="catalytic activity">
    <reaction evidence="13">
        <text>ATP + H2O = ADP + phosphate + H(+)</text>
        <dbReference type="Rhea" id="RHEA:13065"/>
        <dbReference type="ChEBI" id="CHEBI:15377"/>
        <dbReference type="ChEBI" id="CHEBI:15378"/>
        <dbReference type="ChEBI" id="CHEBI:30616"/>
        <dbReference type="ChEBI" id="CHEBI:43474"/>
        <dbReference type="ChEBI" id="CHEBI:456216"/>
        <dbReference type="EC" id="5.6.2.4"/>
    </reaction>
</comment>
<keyword evidence="6 14" id="KW-0067">ATP-binding</keyword>
<evidence type="ECO:0000256" key="10">
    <source>
        <dbReference type="ARBA" id="ARBA00034617"/>
    </source>
</evidence>
<dbReference type="PROSITE" id="PS51217">
    <property type="entry name" value="UVRD_HELICASE_CTER"/>
    <property type="match status" value="1"/>
</dbReference>
<dbReference type="NCBIfam" id="NF008743">
    <property type="entry name" value="PRK11773.1"/>
    <property type="match status" value="1"/>
</dbReference>
<dbReference type="Pfam" id="PF00580">
    <property type="entry name" value="UvrD-helicase"/>
    <property type="match status" value="1"/>
</dbReference>
<accession>A0A2A2I2W9</accession>
<dbReference type="GO" id="GO:0005524">
    <property type="term" value="F:ATP binding"/>
    <property type="evidence" value="ECO:0007669"/>
    <property type="project" value="UniProtKB-UniRule"/>
</dbReference>
<dbReference type="GO" id="GO:0005829">
    <property type="term" value="C:cytosol"/>
    <property type="evidence" value="ECO:0007669"/>
    <property type="project" value="TreeGrafter"/>
</dbReference>
<reference evidence="18 20" key="2">
    <citation type="submission" date="2018-04" db="EMBL/GenBank/DDBJ databases">
        <title>Genomic Encyclopedia of Type Strains, Phase IV (KMG-IV): sequencing the most valuable type-strain genomes for metagenomic binning, comparative biology and taxonomic classification.</title>
        <authorList>
            <person name="Goeker M."/>
        </authorList>
    </citation>
    <scope>NUCLEOTIDE SEQUENCE [LARGE SCALE GENOMIC DNA]</scope>
    <source>
        <strain evidence="18 20">DSM 28688</strain>
    </source>
</reference>
<dbReference type="PANTHER" id="PTHR11070:SF2">
    <property type="entry name" value="ATP-DEPENDENT DNA HELICASE SRS2"/>
    <property type="match status" value="1"/>
</dbReference>
<dbReference type="Proteomes" id="UP000245887">
    <property type="component" value="Unassembled WGS sequence"/>
</dbReference>
<dbReference type="GO" id="GO:0000725">
    <property type="term" value="P:recombinational repair"/>
    <property type="evidence" value="ECO:0007669"/>
    <property type="project" value="TreeGrafter"/>
</dbReference>
<dbReference type="FunFam" id="1.10.10.160:FF:000001">
    <property type="entry name" value="ATP-dependent DNA helicase"/>
    <property type="match status" value="1"/>
</dbReference>
<comment type="similarity">
    <text evidence="1">Belongs to the helicase family. UvrD subfamily.</text>
</comment>
<dbReference type="InterPro" id="IPR013986">
    <property type="entry name" value="DExx_box_DNA_helicase_dom_sf"/>
</dbReference>
<evidence type="ECO:0000259" key="16">
    <source>
        <dbReference type="PROSITE" id="PS51217"/>
    </source>
</evidence>
<dbReference type="PROSITE" id="PS51198">
    <property type="entry name" value="UVRD_HELICASE_ATP_BIND"/>
    <property type="match status" value="1"/>
</dbReference>
<dbReference type="Proteomes" id="UP000218332">
    <property type="component" value="Unassembled WGS sequence"/>
</dbReference>
<evidence type="ECO:0000256" key="13">
    <source>
        <dbReference type="ARBA" id="ARBA00048988"/>
    </source>
</evidence>
<evidence type="ECO:0000256" key="12">
    <source>
        <dbReference type="ARBA" id="ARBA00034923"/>
    </source>
</evidence>
<evidence type="ECO:0000313" key="20">
    <source>
        <dbReference type="Proteomes" id="UP000245887"/>
    </source>
</evidence>
<evidence type="ECO:0000256" key="9">
    <source>
        <dbReference type="ARBA" id="ARBA00023235"/>
    </source>
</evidence>
<dbReference type="GO" id="GO:0009314">
    <property type="term" value="P:response to radiation"/>
    <property type="evidence" value="ECO:0007669"/>
    <property type="project" value="UniProtKB-ARBA"/>
</dbReference>
<evidence type="ECO:0000256" key="8">
    <source>
        <dbReference type="ARBA" id="ARBA00023204"/>
    </source>
</evidence>
<keyword evidence="19" id="KW-1185">Reference proteome</keyword>
<dbReference type="InterPro" id="IPR014016">
    <property type="entry name" value="UvrD-like_ATP-bd"/>
</dbReference>
<organism evidence="17 19">
    <name type="scientific">Tamilnaduibacter salinus</name>
    <dbReference type="NCBI Taxonomy" id="1484056"/>
    <lineage>
        <taxon>Bacteria</taxon>
        <taxon>Pseudomonadati</taxon>
        <taxon>Pseudomonadota</taxon>
        <taxon>Gammaproteobacteria</taxon>
        <taxon>Pseudomonadales</taxon>
        <taxon>Marinobacteraceae</taxon>
        <taxon>Tamilnaduibacter</taxon>
    </lineage>
</organism>
<comment type="catalytic activity">
    <reaction evidence="10">
        <text>Couples ATP hydrolysis with the unwinding of duplex DNA by translocating in the 3'-5' direction.</text>
        <dbReference type="EC" id="5.6.2.4"/>
    </reaction>
</comment>
<keyword evidence="3" id="KW-0227">DNA damage</keyword>
<dbReference type="InterPro" id="IPR000212">
    <property type="entry name" value="DNA_helicase_UvrD/REP"/>
</dbReference>
<evidence type="ECO:0000313" key="19">
    <source>
        <dbReference type="Proteomes" id="UP000218332"/>
    </source>
</evidence>
<keyword evidence="4 14" id="KW-0378">Hydrolase</keyword>
<evidence type="ECO:0000313" key="18">
    <source>
        <dbReference type="EMBL" id="PVY76299.1"/>
    </source>
</evidence>
<evidence type="ECO:0000256" key="3">
    <source>
        <dbReference type="ARBA" id="ARBA00022763"/>
    </source>
</evidence>
<protein>
    <recommendedName>
        <fullName evidence="11">DNA 3'-5' helicase</fullName>
        <ecNumber evidence="11">5.6.2.4</ecNumber>
    </recommendedName>
    <alternativeName>
        <fullName evidence="12">DNA 3'-5' helicase II</fullName>
    </alternativeName>
</protein>
<dbReference type="GO" id="GO:0003677">
    <property type="term" value="F:DNA binding"/>
    <property type="evidence" value="ECO:0007669"/>
    <property type="project" value="UniProtKB-KW"/>
</dbReference>
<keyword evidence="5 14" id="KW-0347">Helicase</keyword>
<dbReference type="Gene3D" id="1.10.486.10">
    <property type="entry name" value="PCRA, domain 4"/>
    <property type="match status" value="1"/>
</dbReference>
<keyword evidence="9" id="KW-0413">Isomerase</keyword>
<keyword evidence="2 14" id="KW-0547">Nucleotide-binding</keyword>
<feature type="domain" description="UvrD-like helicase C-terminal" evidence="16">
    <location>
        <begin position="289"/>
        <end position="563"/>
    </location>
</feature>
<name>A0A2A2I2W9_9GAMM</name>
<dbReference type="InterPro" id="IPR027417">
    <property type="entry name" value="P-loop_NTPase"/>
</dbReference>
<evidence type="ECO:0000256" key="6">
    <source>
        <dbReference type="ARBA" id="ARBA00022840"/>
    </source>
</evidence>
<evidence type="ECO:0000256" key="4">
    <source>
        <dbReference type="ARBA" id="ARBA00022801"/>
    </source>
</evidence>
<dbReference type="EC" id="5.6.2.4" evidence="11"/>
<reference evidence="17 19" key="1">
    <citation type="submission" date="2017-07" db="EMBL/GenBank/DDBJ databases">
        <title>Tamlnaduibacter salinus (Mi-7) genome sequencing.</title>
        <authorList>
            <person name="Verma A."/>
            <person name="Krishnamurthi S."/>
        </authorList>
    </citation>
    <scope>NUCLEOTIDE SEQUENCE [LARGE SCALE GENOMIC DNA]</scope>
    <source>
        <strain evidence="17 19">Mi-7</strain>
    </source>
</reference>
<evidence type="ECO:0000256" key="7">
    <source>
        <dbReference type="ARBA" id="ARBA00023125"/>
    </source>
</evidence>
<evidence type="ECO:0000256" key="11">
    <source>
        <dbReference type="ARBA" id="ARBA00034808"/>
    </source>
</evidence>
<dbReference type="GO" id="GO:0043138">
    <property type="term" value="F:3'-5' DNA helicase activity"/>
    <property type="evidence" value="ECO:0007669"/>
    <property type="project" value="UniProtKB-EC"/>
</dbReference>
<dbReference type="EMBL" id="NMPM01000042">
    <property type="protein sequence ID" value="PAV25977.1"/>
    <property type="molecule type" value="Genomic_DNA"/>
</dbReference>
<dbReference type="SUPFAM" id="SSF52540">
    <property type="entry name" value="P-loop containing nucleoside triphosphate hydrolases"/>
    <property type="match status" value="1"/>
</dbReference>
<evidence type="ECO:0000256" key="2">
    <source>
        <dbReference type="ARBA" id="ARBA00022741"/>
    </source>
</evidence>
<dbReference type="PANTHER" id="PTHR11070">
    <property type="entry name" value="UVRD / RECB / PCRA DNA HELICASE FAMILY MEMBER"/>
    <property type="match status" value="1"/>
</dbReference>
<dbReference type="GO" id="GO:0016787">
    <property type="term" value="F:hydrolase activity"/>
    <property type="evidence" value="ECO:0007669"/>
    <property type="project" value="UniProtKB-UniRule"/>
</dbReference>
<keyword evidence="7" id="KW-0238">DNA-binding</keyword>
<dbReference type="FunFam" id="3.40.50.300:FF:001201">
    <property type="entry name" value="ATP-dependent DNA helicase UvrD2"/>
    <property type="match status" value="1"/>
</dbReference>
<evidence type="ECO:0000313" key="17">
    <source>
        <dbReference type="EMBL" id="PAV25977.1"/>
    </source>
</evidence>
<dbReference type="CDD" id="cd18807">
    <property type="entry name" value="SF1_C_UvrD"/>
    <property type="match status" value="1"/>
</dbReference>
<dbReference type="AlphaFoldDB" id="A0A2A2I2W9"/>
<dbReference type="Gene3D" id="3.40.50.300">
    <property type="entry name" value="P-loop containing nucleotide triphosphate hydrolases"/>
    <property type="match status" value="2"/>
</dbReference>
<dbReference type="CDD" id="cd17932">
    <property type="entry name" value="DEXQc_UvrD"/>
    <property type="match status" value="1"/>
</dbReference>
<dbReference type="InterPro" id="IPR014017">
    <property type="entry name" value="DNA_helicase_UvrD-like_C"/>
</dbReference>
<gene>
    <name evidence="18" type="ORF">C8D92_10552</name>
    <name evidence="17" type="ORF">CF392_08375</name>
</gene>
<dbReference type="EMBL" id="QEKQ01000005">
    <property type="protein sequence ID" value="PVY76299.1"/>
    <property type="molecule type" value="Genomic_DNA"/>
</dbReference>
<dbReference type="GO" id="GO:0033202">
    <property type="term" value="C:DNA helicase complex"/>
    <property type="evidence" value="ECO:0007669"/>
    <property type="project" value="TreeGrafter"/>
</dbReference>
<feature type="binding site" evidence="14">
    <location>
        <begin position="30"/>
        <end position="37"/>
    </location>
    <ligand>
        <name>ATP</name>
        <dbReference type="ChEBI" id="CHEBI:30616"/>
    </ligand>
</feature>
<evidence type="ECO:0000256" key="1">
    <source>
        <dbReference type="ARBA" id="ARBA00009922"/>
    </source>
</evidence>
<dbReference type="RefSeq" id="WP_095611004.1">
    <property type="nucleotide sequence ID" value="NZ_NMPM01000042.1"/>
</dbReference>
<feature type="domain" description="UvrD-like helicase ATP-binding" evidence="15">
    <location>
        <begin position="9"/>
        <end position="288"/>
    </location>
</feature>
<comment type="caution">
    <text evidence="17">The sequence shown here is derived from an EMBL/GenBank/DDBJ whole genome shotgun (WGS) entry which is preliminary data.</text>
</comment>
<evidence type="ECO:0000256" key="5">
    <source>
        <dbReference type="ARBA" id="ARBA00022806"/>
    </source>
</evidence>
<sequence>MDDVSPIIDPLNDAQREAVTAQNRHLLVLAGAGSGKTRVLVHRMAWLMQVDQVPATGLLAVTFTNKAAREMRGRISEMMNLGGHGLWFGTFHSIAHRLLRAHWQDAGLPENFQVLDSDDQLRLIKRVMRELEMDESRWPPRQAQWFINSRKDEGQRAANIQENPGDHFTAEMLTIYRRYENQCQQSGLVDFGELLLRSHELWLHRPELTAHYQRRFQHILVDEFQDTNTIQYAWLRVLAGDRVPMTIVGDDDQSIYGWRGARIENLQRFQQDFPDARLVRLEQNYRSTQTILKAANTVIANNQGRLGKELWTDGEEGELISLYAAFNEQDEANYIADTISAWVDEGNLRQESAILYRSNAQSRVLEESLLRQGIPYRVYGGLRFYDRQEIRNALGYLRLVLYPDDDAAFERVVNIPTRGIGAKSLAEIRRTASEGALSLWQASLRMLEAGALKGRAKTGLQQFMTLIEALDEDRDKLTLQELTQRAVRDSGLRDYHASEKGEKGQARVENLDELVNAVGEFDVDDGMDPLTEFIAQAALDAGEAQAEDDEDSVQLMTLHSAKGLEFPLVFLAGVEEGLFPHSMSLEEPGRMEEERRLAYVGMTRAMKRLVMTYAESRRLYGQEKFHALSRFVREIPPDCLQEVRLRNTVSRPAMVQRPNEGMGGGDPLAEAGFQLGQRVHHRKFGEGIIMNCEGSGHHTRVQVNFDEGAKWLVLAYAPLERL</sequence>
<evidence type="ECO:0000256" key="14">
    <source>
        <dbReference type="PROSITE-ProRule" id="PRU00560"/>
    </source>
</evidence>
<dbReference type="Gene3D" id="1.10.10.160">
    <property type="match status" value="1"/>
</dbReference>
<dbReference type="Pfam" id="PF13361">
    <property type="entry name" value="UvrD_C"/>
    <property type="match status" value="1"/>
</dbReference>
<dbReference type="Pfam" id="PF21196">
    <property type="entry name" value="PcrA_UvrD_tudor"/>
    <property type="match status" value="1"/>
</dbReference>
<dbReference type="OrthoDB" id="9806690at2"/>
<evidence type="ECO:0000259" key="15">
    <source>
        <dbReference type="PROSITE" id="PS51198"/>
    </source>
</evidence>